<accession>A0A645HMA4</accession>
<protein>
    <submittedName>
        <fullName evidence="1">Uncharacterized protein</fullName>
    </submittedName>
</protein>
<comment type="caution">
    <text evidence="1">The sequence shown here is derived from an EMBL/GenBank/DDBJ whole genome shotgun (WGS) entry which is preliminary data.</text>
</comment>
<dbReference type="AlphaFoldDB" id="A0A645HMA4"/>
<proteinExistence type="predicted"/>
<reference evidence="1" key="1">
    <citation type="submission" date="2019-08" db="EMBL/GenBank/DDBJ databases">
        <authorList>
            <person name="Kucharzyk K."/>
            <person name="Murdoch R.W."/>
            <person name="Higgins S."/>
            <person name="Loffler F."/>
        </authorList>
    </citation>
    <scope>NUCLEOTIDE SEQUENCE</scope>
</reference>
<gene>
    <name evidence="1" type="ORF">SDC9_186907</name>
</gene>
<evidence type="ECO:0000313" key="1">
    <source>
        <dbReference type="EMBL" id="MPN39379.1"/>
    </source>
</evidence>
<organism evidence="1">
    <name type="scientific">bioreactor metagenome</name>
    <dbReference type="NCBI Taxonomy" id="1076179"/>
    <lineage>
        <taxon>unclassified sequences</taxon>
        <taxon>metagenomes</taxon>
        <taxon>ecological metagenomes</taxon>
    </lineage>
</organism>
<name>A0A645HMA4_9ZZZZ</name>
<dbReference type="EMBL" id="VSSQ01095154">
    <property type="protein sequence ID" value="MPN39379.1"/>
    <property type="molecule type" value="Genomic_DNA"/>
</dbReference>
<sequence length="96" mass="10293">MLADTVISASGAQGPASARPMGNEYFVFDRNFRNAPPSGSYGDNVIVERHNGLANLGYGDGHVATSNRTDLWKQSKICFIATTPSGSKVYDINLGR</sequence>